<reference evidence="3" key="1">
    <citation type="submission" date="2025-08" db="UniProtKB">
        <authorList>
            <consortium name="RefSeq"/>
        </authorList>
    </citation>
    <scope>IDENTIFICATION</scope>
</reference>
<evidence type="ECO:0000259" key="1">
    <source>
        <dbReference type="Pfam" id="PF08473"/>
    </source>
</evidence>
<gene>
    <name evidence="3" type="primary">LOC106817224</name>
</gene>
<feature type="domain" description="Voltage-dependent calcium channel alpha-2/delta subunit conserved region" evidence="1">
    <location>
        <begin position="3"/>
        <end position="210"/>
    </location>
</feature>
<sequence>MDLNPLLMRQLVKTGVYSAVHVYDFQGMCKYTEDTVAAATSLQFQNPVTLLLNVLAWFWREMTLLLLEHSLYSWWLRRLVYSAHGSTLFANWDRHYTPCHKQVTLYNVNWAVLQTAAGQTVTSDYCDGWNCVSYYNVVHVDRTNLMMLTLNKHCRGCADTDDDYNSQNGSLDGVQIDYTENRCRRFRQDVYRRRPLKCFSRHPNEKPVSCAAASGPVELSTALGICCLLYSLALAWRPRLRVR</sequence>
<dbReference type="Proteomes" id="UP000695022">
    <property type="component" value="Unplaced"/>
</dbReference>
<accession>A0ABM1EYV3</accession>
<keyword evidence="2" id="KW-1185">Reference proteome</keyword>
<organism evidence="2 3">
    <name type="scientific">Priapulus caudatus</name>
    <name type="common">Priapulid worm</name>
    <dbReference type="NCBI Taxonomy" id="37621"/>
    <lineage>
        <taxon>Eukaryota</taxon>
        <taxon>Metazoa</taxon>
        <taxon>Ecdysozoa</taxon>
        <taxon>Scalidophora</taxon>
        <taxon>Priapulida</taxon>
        <taxon>Priapulimorpha</taxon>
        <taxon>Priapulimorphida</taxon>
        <taxon>Priapulidae</taxon>
        <taxon>Priapulus</taxon>
    </lineage>
</organism>
<protein>
    <submittedName>
        <fullName evidence="3">Voltage-dependent calcium channel subunit alpha-2/delta-4-like</fullName>
    </submittedName>
</protein>
<name>A0ABM1EYV3_PRICU</name>
<evidence type="ECO:0000313" key="2">
    <source>
        <dbReference type="Proteomes" id="UP000695022"/>
    </source>
</evidence>
<dbReference type="RefSeq" id="XP_014677374.1">
    <property type="nucleotide sequence ID" value="XM_014821888.1"/>
</dbReference>
<proteinExistence type="predicted"/>
<dbReference type="GeneID" id="106817224"/>
<dbReference type="InterPro" id="IPR013680">
    <property type="entry name" value="VDCC_a2/dsu"/>
</dbReference>
<dbReference type="Pfam" id="PF08473">
    <property type="entry name" value="VGCC_alpha2"/>
    <property type="match status" value="1"/>
</dbReference>
<evidence type="ECO:0000313" key="3">
    <source>
        <dbReference type="RefSeq" id="XP_014677374.1"/>
    </source>
</evidence>